<feature type="compositionally biased region" description="Low complexity" evidence="3">
    <location>
        <begin position="216"/>
        <end position="227"/>
    </location>
</feature>
<dbReference type="PROSITE" id="PS50250">
    <property type="entry name" value="PCI"/>
    <property type="match status" value="1"/>
</dbReference>
<feature type="region of interest" description="Disordered" evidence="3">
    <location>
        <begin position="208"/>
        <end position="246"/>
    </location>
</feature>
<dbReference type="PANTHER" id="PTHR15350:SF5">
    <property type="entry name" value="COP9 SIGNALOSOME COMPLEX SUBUNIT 7"/>
    <property type="match status" value="1"/>
</dbReference>
<evidence type="ECO:0000256" key="1">
    <source>
        <dbReference type="ARBA" id="ARBA00008482"/>
    </source>
</evidence>
<dbReference type="Proteomes" id="UP001342314">
    <property type="component" value="Unassembled WGS sequence"/>
</dbReference>
<feature type="compositionally biased region" description="Gly residues" evidence="3">
    <location>
        <begin position="343"/>
        <end position="365"/>
    </location>
</feature>
<comment type="caution">
    <text evidence="5">The sequence shown here is derived from an EMBL/GenBank/DDBJ whole genome shotgun (WGS) entry which is preliminary data.</text>
</comment>
<feature type="region of interest" description="Disordered" evidence="3">
    <location>
        <begin position="328"/>
        <end position="374"/>
    </location>
</feature>
<feature type="domain" description="PCI" evidence="4">
    <location>
        <begin position="45"/>
        <end position="211"/>
    </location>
</feature>
<sequence length="374" mass="38970">MADQDDFAAYTTIGDRVAPALDRAAPKHPPAQGPSFALPPKLEASRCRLARTRWWAKAARRGARPFVLLAKSVRGAGAADVITKATAAPGVYVFSELLDQKSIQDLASHDQHAAQYRLLELFAYGTWADYDTKRDDYPPLSPEQETKLKHLTILSLATESRVIPYATLLSLLALPSLPALEDLLISAFYANVLTGRLDQREQRLEVLSAQGRDVRPSPSRSAAVPAADESMQLDAPSSAAPAPAPAQTTSTLLSSLVAFQRTLAALLDSLNAHVQHLHAASVAATERAAAHERRVRAAAEAVHSNKDGAVAGKKGGARGGAAAAAATATGAGEGEMDVDGSGSAAGFGAAGAAGGQRGNPGGPQGGRTRKRGRT</sequence>
<reference evidence="5 6" key="1">
    <citation type="submission" date="2021-12" db="EMBL/GenBank/DDBJ databases">
        <title>High titer production of polyol ester of fatty acids by Rhodotorula paludigena BS15 towards product separation-free biomass refinery.</title>
        <authorList>
            <person name="Mano J."/>
            <person name="Ono H."/>
            <person name="Tanaka T."/>
            <person name="Naito K."/>
            <person name="Sushida H."/>
            <person name="Ike M."/>
            <person name="Tokuyasu K."/>
            <person name="Kitaoka M."/>
        </authorList>
    </citation>
    <scope>NUCLEOTIDE SEQUENCE [LARGE SCALE GENOMIC DNA]</scope>
    <source>
        <strain evidence="5 6">BS15</strain>
    </source>
</reference>
<evidence type="ECO:0000313" key="5">
    <source>
        <dbReference type="EMBL" id="GJN92353.1"/>
    </source>
</evidence>
<dbReference type="GO" id="GO:0008180">
    <property type="term" value="C:COP9 signalosome"/>
    <property type="evidence" value="ECO:0007669"/>
    <property type="project" value="UniProtKB-KW"/>
</dbReference>
<organism evidence="5 6">
    <name type="scientific">Rhodotorula paludigena</name>
    <dbReference type="NCBI Taxonomy" id="86838"/>
    <lineage>
        <taxon>Eukaryota</taxon>
        <taxon>Fungi</taxon>
        <taxon>Dikarya</taxon>
        <taxon>Basidiomycota</taxon>
        <taxon>Pucciniomycotina</taxon>
        <taxon>Microbotryomycetes</taxon>
        <taxon>Sporidiobolales</taxon>
        <taxon>Sporidiobolaceae</taxon>
        <taxon>Rhodotorula</taxon>
    </lineage>
</organism>
<feature type="compositionally biased region" description="Low complexity" evidence="3">
    <location>
        <begin position="299"/>
        <end position="312"/>
    </location>
</feature>
<proteinExistence type="inferred from homology"/>
<evidence type="ECO:0000256" key="2">
    <source>
        <dbReference type="ARBA" id="ARBA00022790"/>
    </source>
</evidence>
<keyword evidence="6" id="KW-1185">Reference proteome</keyword>
<name>A0AAV5GQA3_9BASI</name>
<dbReference type="InterPro" id="IPR000717">
    <property type="entry name" value="PCI_dom"/>
</dbReference>
<dbReference type="AlphaFoldDB" id="A0AAV5GQA3"/>
<gene>
    <name evidence="5" type="ORF">Rhopal_005383-T1</name>
</gene>
<evidence type="ECO:0000313" key="6">
    <source>
        <dbReference type="Proteomes" id="UP001342314"/>
    </source>
</evidence>
<dbReference type="PANTHER" id="PTHR15350">
    <property type="entry name" value="COP9 SIGNALOSOME COMPLEX SUBUNIT 7/DENDRITIC CELL PROTEIN GA17"/>
    <property type="match status" value="1"/>
</dbReference>
<evidence type="ECO:0000259" key="4">
    <source>
        <dbReference type="PROSITE" id="PS50250"/>
    </source>
</evidence>
<accession>A0AAV5GQA3</accession>
<dbReference type="EMBL" id="BQKY01000011">
    <property type="protein sequence ID" value="GJN92353.1"/>
    <property type="molecule type" value="Genomic_DNA"/>
</dbReference>
<dbReference type="InterPro" id="IPR045237">
    <property type="entry name" value="COPS7/eIF3m"/>
</dbReference>
<comment type="similarity">
    <text evidence="1">Belongs to the CSN7/EIF3M family. CSN7 subfamily.</text>
</comment>
<protein>
    <recommendedName>
        <fullName evidence="4">PCI domain-containing protein</fullName>
    </recommendedName>
</protein>
<keyword evidence="2" id="KW-0736">Signalosome</keyword>
<dbReference type="SMART" id="SM00088">
    <property type="entry name" value="PINT"/>
    <property type="match status" value="1"/>
</dbReference>
<dbReference type="Pfam" id="PF01399">
    <property type="entry name" value="PCI"/>
    <property type="match status" value="1"/>
</dbReference>
<evidence type="ECO:0000256" key="3">
    <source>
        <dbReference type="SAM" id="MobiDB-lite"/>
    </source>
</evidence>
<feature type="region of interest" description="Disordered" evidence="3">
    <location>
        <begin position="299"/>
        <end position="318"/>
    </location>
</feature>
<dbReference type="Pfam" id="PF22061">
    <property type="entry name" value="CSN7_HB_subdom"/>
    <property type="match status" value="1"/>
</dbReference>